<feature type="transmembrane region" description="Helical" evidence="1">
    <location>
        <begin position="12"/>
        <end position="30"/>
    </location>
</feature>
<keyword evidence="1" id="KW-0812">Transmembrane</keyword>
<protein>
    <submittedName>
        <fullName evidence="2">Uncharacterized protein</fullName>
    </submittedName>
</protein>
<feature type="transmembrane region" description="Helical" evidence="1">
    <location>
        <begin position="50"/>
        <end position="70"/>
    </location>
</feature>
<keyword evidence="1" id="KW-0472">Membrane</keyword>
<dbReference type="KEGG" id="erw:ERWE_CDS_02950"/>
<dbReference type="EMBL" id="CR925678">
    <property type="protein sequence ID" value="CAI26789.1"/>
    <property type="molecule type" value="Genomic_DNA"/>
</dbReference>
<reference evidence="2 3" key="1">
    <citation type="journal article" date="2006" name="J. Bacteriol.">
        <title>Comparative genomic analysis of three strains of Ehrlichia ruminantium reveals an active process of genome size plasticity.</title>
        <authorList>
            <person name="Frutos R."/>
            <person name="Viari A."/>
            <person name="Ferraz C."/>
            <person name="Morgat A."/>
            <person name="Eychenie S."/>
            <person name="Kandassami Y."/>
            <person name="Chantal I."/>
            <person name="Bensaid A."/>
            <person name="Coissac E."/>
            <person name="Vachiery N."/>
            <person name="Demaille J."/>
            <person name="Martinez D."/>
        </authorList>
    </citation>
    <scope>NUCLEOTIDE SEQUENCE [LARGE SCALE GENOMIC DNA]</scope>
    <source>
        <strain evidence="2 3">Welgevonden</strain>
    </source>
</reference>
<evidence type="ECO:0000313" key="2">
    <source>
        <dbReference type="EMBL" id="CAI26789.1"/>
    </source>
</evidence>
<organism evidence="2 3">
    <name type="scientific">Ehrlichia ruminantium (strain Welgevonden)</name>
    <dbReference type="NCBI Taxonomy" id="254945"/>
    <lineage>
        <taxon>Bacteria</taxon>
        <taxon>Pseudomonadati</taxon>
        <taxon>Pseudomonadota</taxon>
        <taxon>Alphaproteobacteria</taxon>
        <taxon>Rickettsiales</taxon>
        <taxon>Anaplasmataceae</taxon>
        <taxon>Ehrlichia</taxon>
    </lineage>
</organism>
<proteinExistence type="predicted"/>
<dbReference type="Proteomes" id="UP000001021">
    <property type="component" value="Chromosome"/>
</dbReference>
<gene>
    <name evidence="2" type="ordered locus">ERWE_CDS_02950</name>
</gene>
<dbReference type="HOGENOM" id="CLU_2715984_0_0_5"/>
<evidence type="ECO:0000313" key="3">
    <source>
        <dbReference type="Proteomes" id="UP000001021"/>
    </source>
</evidence>
<accession>A0A0H3LZ14</accession>
<evidence type="ECO:0000256" key="1">
    <source>
        <dbReference type="SAM" id="Phobius"/>
    </source>
</evidence>
<dbReference type="AlphaFoldDB" id="A0A0H3LZ14"/>
<sequence>MLLTCNSAKKAYFFTYVIHIIIKDIVFHIVDQKQKYFQVCCNKQYEYIEIIMQILSFLIISKRCISFMICGI</sequence>
<keyword evidence="1" id="KW-1133">Transmembrane helix</keyword>
<name>A0A0H3LZ14_EHRRW</name>
<keyword evidence="3" id="KW-1185">Reference proteome</keyword>